<protein>
    <submittedName>
        <fullName evidence="1">Mannitol/fructose-specific phosphotransferase system, IIA domain</fullName>
    </submittedName>
</protein>
<dbReference type="Pfam" id="PF11372">
    <property type="entry name" value="DUF3173"/>
    <property type="match status" value="1"/>
</dbReference>
<dbReference type="GO" id="GO:0016740">
    <property type="term" value="F:transferase activity"/>
    <property type="evidence" value="ECO:0007669"/>
    <property type="project" value="UniProtKB-KW"/>
</dbReference>
<sequence length="64" mass="7301">MVKNNKGITANDLIEELHLKPATAQKAIRLAKEQLVKQGFDWYANKRLGVVPRDVVSKILRMEL</sequence>
<dbReference type="AlphaFoldDB" id="A0A0B8QHY0"/>
<dbReference type="EMBL" id="BBSI01000012">
    <property type="protein sequence ID" value="GAM79270.1"/>
    <property type="molecule type" value="Genomic_DNA"/>
</dbReference>
<gene>
    <name evidence="1" type="ORF">JCM5805K_0377</name>
</gene>
<dbReference type="InterPro" id="IPR021512">
    <property type="entry name" value="DUF3173"/>
</dbReference>
<evidence type="ECO:0000313" key="1">
    <source>
        <dbReference type="EMBL" id="GAM79270.1"/>
    </source>
</evidence>
<dbReference type="PATRIC" id="fig|1360.96.peg.2680"/>
<comment type="caution">
    <text evidence="1">The sequence shown here is derived from an EMBL/GenBank/DDBJ whole genome shotgun (WGS) entry which is preliminary data.</text>
</comment>
<dbReference type="RefSeq" id="WP_025016922.1">
    <property type="nucleotide sequence ID" value="NZ_BAABQR010000004.1"/>
</dbReference>
<reference evidence="1 2" key="1">
    <citation type="submission" date="2015-01" db="EMBL/GenBank/DDBJ databases">
        <title>Lactococcus lactis subsp.lactis JCM 5805 whole genome shotgun sequence.</title>
        <authorList>
            <person name="Fujii T."/>
            <person name="Tomita Y."/>
            <person name="Ikushima S."/>
            <person name="Fujiwara D."/>
        </authorList>
    </citation>
    <scope>NUCLEOTIDE SEQUENCE [LARGE SCALE GENOMIC DNA]</scope>
    <source>
        <strain evidence="1 2">JCM 5805</strain>
    </source>
</reference>
<evidence type="ECO:0000313" key="2">
    <source>
        <dbReference type="Proteomes" id="UP000031847"/>
    </source>
</evidence>
<proteinExistence type="predicted"/>
<organism evidence="1 2">
    <name type="scientific">Lactococcus lactis subsp. lactis</name>
    <name type="common">Streptococcus lactis</name>
    <dbReference type="NCBI Taxonomy" id="1360"/>
    <lineage>
        <taxon>Bacteria</taxon>
        <taxon>Bacillati</taxon>
        <taxon>Bacillota</taxon>
        <taxon>Bacilli</taxon>
        <taxon>Lactobacillales</taxon>
        <taxon>Streptococcaceae</taxon>
        <taxon>Lactococcus</taxon>
    </lineage>
</organism>
<keyword evidence="1" id="KW-0808">Transferase</keyword>
<name>A0A0B8QHY0_LACLL</name>
<dbReference type="Proteomes" id="UP000031847">
    <property type="component" value="Unassembled WGS sequence"/>
</dbReference>
<accession>A0A0B8QHY0</accession>